<evidence type="ECO:0000256" key="4">
    <source>
        <dbReference type="ARBA" id="ARBA00022801"/>
    </source>
</evidence>
<evidence type="ECO:0000256" key="8">
    <source>
        <dbReference type="PIRSR" id="PIRSR625705-1"/>
    </source>
</evidence>
<feature type="chain" id="PRO_5007131575" description="beta-N-acetylhexosaminidase" evidence="9">
    <location>
        <begin position="34"/>
        <end position="805"/>
    </location>
</feature>
<dbReference type="SUPFAM" id="SSF55545">
    <property type="entry name" value="beta-N-acetylhexosaminidase-like domain"/>
    <property type="match status" value="1"/>
</dbReference>
<dbReference type="PRINTS" id="PR00738">
    <property type="entry name" value="GLHYDRLASE20"/>
</dbReference>
<dbReference type="Gene3D" id="2.60.120.380">
    <property type="match status" value="1"/>
</dbReference>
<dbReference type="SUPFAM" id="SSF56988">
    <property type="entry name" value="Anthrax protective antigen"/>
    <property type="match status" value="1"/>
</dbReference>
<dbReference type="InterPro" id="IPR015882">
    <property type="entry name" value="HEX_bac_N"/>
</dbReference>
<comment type="catalytic activity">
    <reaction evidence="1">
        <text>Hydrolysis of terminal non-reducing N-acetyl-D-hexosamine residues in N-acetyl-beta-D-hexosaminides.</text>
        <dbReference type="EC" id="3.2.1.52"/>
    </reaction>
</comment>
<comment type="caution">
    <text evidence="11">The sequence shown here is derived from an EMBL/GenBank/DDBJ whole genome shotgun (WGS) entry which is preliminary data.</text>
</comment>
<keyword evidence="5 11" id="KW-0326">Glycosidase</keyword>
<dbReference type="GO" id="GO:0005975">
    <property type="term" value="P:carbohydrate metabolic process"/>
    <property type="evidence" value="ECO:0007669"/>
    <property type="project" value="InterPro"/>
</dbReference>
<dbReference type="RefSeq" id="WP_051546843.1">
    <property type="nucleotide sequence ID" value="NZ_JAJA02000001.1"/>
</dbReference>
<dbReference type="InterPro" id="IPR059177">
    <property type="entry name" value="GH29D-like_dom"/>
</dbReference>
<evidence type="ECO:0000256" key="3">
    <source>
        <dbReference type="ARBA" id="ARBA00012663"/>
    </source>
</evidence>
<feature type="signal peptide" evidence="9">
    <location>
        <begin position="1"/>
        <end position="33"/>
    </location>
</feature>
<evidence type="ECO:0000256" key="7">
    <source>
        <dbReference type="ARBA" id="ARBA00033000"/>
    </source>
</evidence>
<organism evidence="11 12">
    <name type="scientific">Lysobacter capsici AZ78</name>
    <dbReference type="NCBI Taxonomy" id="1444315"/>
    <lineage>
        <taxon>Bacteria</taxon>
        <taxon>Pseudomonadati</taxon>
        <taxon>Pseudomonadota</taxon>
        <taxon>Gammaproteobacteria</taxon>
        <taxon>Lysobacterales</taxon>
        <taxon>Lysobacteraceae</taxon>
        <taxon>Lysobacter</taxon>
    </lineage>
</organism>
<protein>
    <recommendedName>
        <fullName evidence="3">beta-N-acetylhexosaminidase</fullName>
        <ecNumber evidence="3">3.2.1.52</ecNumber>
    </recommendedName>
    <alternativeName>
        <fullName evidence="6">Beta-N-acetylhexosaminidase</fullName>
    </alternativeName>
    <alternativeName>
        <fullName evidence="7">N-acetyl-beta-glucosaminidase</fullName>
    </alternativeName>
</protein>
<evidence type="ECO:0000256" key="1">
    <source>
        <dbReference type="ARBA" id="ARBA00001231"/>
    </source>
</evidence>
<dbReference type="PROSITE" id="PS51820">
    <property type="entry name" value="PA14"/>
    <property type="match status" value="1"/>
</dbReference>
<name>A0A108U5U6_9GAMM</name>
<proteinExistence type="inferred from homology"/>
<evidence type="ECO:0000256" key="6">
    <source>
        <dbReference type="ARBA" id="ARBA00030512"/>
    </source>
</evidence>
<feature type="domain" description="PA14" evidence="10">
    <location>
        <begin position="667"/>
        <end position="803"/>
    </location>
</feature>
<evidence type="ECO:0000256" key="5">
    <source>
        <dbReference type="ARBA" id="ARBA00023295"/>
    </source>
</evidence>
<feature type="active site" description="Proton donor" evidence="8">
    <location>
        <position position="368"/>
    </location>
</feature>
<dbReference type="Pfam" id="PF13290">
    <property type="entry name" value="CHB_HEX_C_1"/>
    <property type="match status" value="1"/>
</dbReference>
<evidence type="ECO:0000313" key="11">
    <source>
        <dbReference type="EMBL" id="KWS03091.1"/>
    </source>
</evidence>
<dbReference type="SMART" id="SM00758">
    <property type="entry name" value="PA14"/>
    <property type="match status" value="1"/>
</dbReference>
<dbReference type="PANTHER" id="PTHR22600">
    <property type="entry name" value="BETA-HEXOSAMINIDASE"/>
    <property type="match status" value="1"/>
</dbReference>
<dbReference type="EMBL" id="JAJA02000001">
    <property type="protein sequence ID" value="KWS03091.1"/>
    <property type="molecule type" value="Genomic_DNA"/>
</dbReference>
<evidence type="ECO:0000313" key="12">
    <source>
        <dbReference type="Proteomes" id="UP000023435"/>
    </source>
</evidence>
<accession>A0A108U5U6</accession>
<dbReference type="CDD" id="cd06563">
    <property type="entry name" value="GH20_chitobiase-like"/>
    <property type="match status" value="1"/>
</dbReference>
<reference evidence="11 12" key="1">
    <citation type="journal article" date="2014" name="Genome Announc.">
        <title>Draft Genome Sequence of Lysobacter capsici AZ78, a Bacterium Antagonistic to Plant-Pathogenic Oomycetes.</title>
        <authorList>
            <person name="Puopolo G."/>
            <person name="Sonego P."/>
            <person name="Engelen K."/>
            <person name="Pertot I."/>
        </authorList>
    </citation>
    <scope>NUCLEOTIDE SEQUENCE [LARGE SCALE GENOMIC DNA]</scope>
    <source>
        <strain evidence="11 12">AZ78</strain>
    </source>
</reference>
<dbReference type="InterPro" id="IPR017853">
    <property type="entry name" value="GH"/>
</dbReference>
<dbReference type="Gene3D" id="3.20.20.80">
    <property type="entry name" value="Glycosidases"/>
    <property type="match status" value="1"/>
</dbReference>
<keyword evidence="4 11" id="KW-0378">Hydrolase</keyword>
<dbReference type="Pfam" id="PF07691">
    <property type="entry name" value="PA14"/>
    <property type="match status" value="1"/>
</dbReference>
<dbReference type="PANTHER" id="PTHR22600:SF57">
    <property type="entry name" value="BETA-N-ACETYLHEXOSAMINIDASE"/>
    <property type="match status" value="1"/>
</dbReference>
<dbReference type="InterPro" id="IPR011658">
    <property type="entry name" value="PA14_dom"/>
</dbReference>
<dbReference type="AlphaFoldDB" id="A0A108U5U6"/>
<keyword evidence="12" id="KW-1185">Reference proteome</keyword>
<dbReference type="GO" id="GO:0004563">
    <property type="term" value="F:beta-N-acetylhexosaminidase activity"/>
    <property type="evidence" value="ECO:0007669"/>
    <property type="project" value="UniProtKB-EC"/>
</dbReference>
<evidence type="ECO:0000259" key="10">
    <source>
        <dbReference type="PROSITE" id="PS51820"/>
    </source>
</evidence>
<gene>
    <name evidence="11" type="ORF">AZ78_0637</name>
</gene>
<comment type="similarity">
    <text evidence="2">Belongs to the glycosyl hydrolase 20 family.</text>
</comment>
<dbReference type="InterPro" id="IPR015883">
    <property type="entry name" value="Glyco_hydro_20_cat"/>
</dbReference>
<dbReference type="EC" id="3.2.1.52" evidence="3"/>
<keyword evidence="9" id="KW-0732">Signal</keyword>
<dbReference type="InterPro" id="IPR029018">
    <property type="entry name" value="Hex-like_dom2"/>
</dbReference>
<dbReference type="SUPFAM" id="SSF51445">
    <property type="entry name" value="(Trans)glycosidases"/>
    <property type="match status" value="1"/>
</dbReference>
<dbReference type="GO" id="GO:0030203">
    <property type="term" value="P:glycosaminoglycan metabolic process"/>
    <property type="evidence" value="ECO:0007669"/>
    <property type="project" value="TreeGrafter"/>
</dbReference>
<dbReference type="GO" id="GO:0016020">
    <property type="term" value="C:membrane"/>
    <property type="evidence" value="ECO:0007669"/>
    <property type="project" value="TreeGrafter"/>
</dbReference>
<sequence length="805" mass="89519">MKTTLAKLRLSKLRLAVSGLVGAAIGFAPLVHAAGGVAGAQAATGATQEARTPELVPRPAQVRRNHGEFVLDASTTLYANNAEARAVAALFRDELARVQGLELSLRSGAPRARKHQVDPSGYVQFVAEPVAAGADARANERYTLDVTVNGIRLAGSPAGLFYGYQTLRQLLPATSGERALRVPALSIDDQPRFVYRGMHLDVGRHLYPVDFIKRYLDLMARYKLNTFHWHLTEDQGWRIEIKRYPKLTSVGSKRKETVLGRNIDPYLGDGKPYGGFYTQDQVRDVVAYARARHIMVIPEIEMPGHSLAALSAYPELACTPGPFEVGTNWGVYDDIYCPSEATFKFLENVLDEVVALFPAPYLHVGGDEAPKTRWKSSEVAQAVMRREGLKDEHELQSYFIQRMEKFLHSRGKRIIGWDEILEGGLAADATVMSWRGEAGGIAAAQQGHDVIMTPTQCCYFDYGQGPAEHEQWNLGGELSLDKVYAYDPVPQVLDAAQARHVLGVQGNVWSEYLKTPAMVEYMVVPRMLALAEVAWTPQADRDYADFQHRLRAQLPNLDREQVGYRISKPLGLDDVVQVQENGEPAHYTHRYTLIASAPGASIHYTVDGSQPDERSPVYQGPIELEVPLDGSRSLRTITVLENGRRSGVHSASVRYRSYRPATAKPKRASMGLSYRLYDGLYSSLDEFERAATPQQRGAATDFAVDRFDRSRGFGLQYEGYVEVPADGVYRFAIQGDDRSALYLDGEPLIRNDSYDQTMQASVPLRRGWHRLRVAWYQREGGLSLRVQSAAPGQALRELDLRGAVH</sequence>
<dbReference type="Pfam" id="PF02838">
    <property type="entry name" value="Glyco_hydro_20b"/>
    <property type="match status" value="1"/>
</dbReference>
<dbReference type="Proteomes" id="UP000023435">
    <property type="component" value="Unassembled WGS sequence"/>
</dbReference>
<evidence type="ECO:0000256" key="2">
    <source>
        <dbReference type="ARBA" id="ARBA00006285"/>
    </source>
</evidence>
<dbReference type="InterPro" id="IPR037524">
    <property type="entry name" value="PA14/GLEYA"/>
</dbReference>
<dbReference type="InterPro" id="IPR025705">
    <property type="entry name" value="Beta_hexosaminidase_sua/sub"/>
</dbReference>
<dbReference type="Gene3D" id="3.30.379.10">
    <property type="entry name" value="Chitobiase/beta-hexosaminidase domain 2-like"/>
    <property type="match status" value="1"/>
</dbReference>
<evidence type="ECO:0000256" key="9">
    <source>
        <dbReference type="SAM" id="SignalP"/>
    </source>
</evidence>
<dbReference type="Pfam" id="PF00728">
    <property type="entry name" value="Glyco_hydro_20"/>
    <property type="match status" value="1"/>
</dbReference>
<dbReference type="OrthoDB" id="9763537at2"/>